<dbReference type="Proteomes" id="UP000501240">
    <property type="component" value="Chromosome"/>
</dbReference>
<gene>
    <name evidence="1" type="ORF">ACTIVE_0255</name>
</gene>
<protein>
    <submittedName>
        <fullName evidence="1">Uncharacterized protein</fullName>
    </submittedName>
</protein>
<evidence type="ECO:0000313" key="1">
    <source>
        <dbReference type="EMBL" id="QKG18621.1"/>
    </source>
</evidence>
<evidence type="ECO:0000313" key="2">
    <source>
        <dbReference type="Proteomes" id="UP000501240"/>
    </source>
</evidence>
<dbReference type="AlphaFoldDB" id="A0A7D3ZGE2"/>
<name>A0A7D3ZGE2_ACTVE</name>
<reference evidence="1 2" key="1">
    <citation type="submission" date="2020-05" db="EMBL/GenBank/DDBJ databases">
        <title>Actinomadura verrucosospora NRRL-B18236 (PFL_A860) Genome sequencing and assembly.</title>
        <authorList>
            <person name="Samborskyy M."/>
        </authorList>
    </citation>
    <scope>NUCLEOTIDE SEQUENCE [LARGE SCALE GENOMIC DNA]</scope>
    <source>
        <strain evidence="1 2">NRRL:B18236</strain>
    </source>
</reference>
<proteinExistence type="predicted"/>
<accession>A0A7D3ZGE2</accession>
<sequence length="33" mass="3587">MYFGGEYGEAEPLLREAAEEEHAHGAYQLASGC</sequence>
<dbReference type="EMBL" id="CP053892">
    <property type="protein sequence ID" value="QKG18621.1"/>
    <property type="molecule type" value="Genomic_DNA"/>
</dbReference>
<keyword evidence="2" id="KW-1185">Reference proteome</keyword>
<organism evidence="1 2">
    <name type="scientific">Actinomadura verrucosospora</name>
    <dbReference type="NCBI Taxonomy" id="46165"/>
    <lineage>
        <taxon>Bacteria</taxon>
        <taxon>Bacillati</taxon>
        <taxon>Actinomycetota</taxon>
        <taxon>Actinomycetes</taxon>
        <taxon>Streptosporangiales</taxon>
        <taxon>Thermomonosporaceae</taxon>
        <taxon>Actinomadura</taxon>
    </lineage>
</organism>